<dbReference type="GeneID" id="70191826"/>
<evidence type="ECO:0000256" key="1">
    <source>
        <dbReference type="ARBA" id="ARBA00004429"/>
    </source>
</evidence>
<accession>A0A9P9BL77</accession>
<dbReference type="EMBL" id="JAGTJQ010000009">
    <property type="protein sequence ID" value="KAH7024642.1"/>
    <property type="molecule type" value="Genomic_DNA"/>
</dbReference>
<evidence type="ECO:0000256" key="5">
    <source>
        <dbReference type="ARBA" id="ARBA00022692"/>
    </source>
</evidence>
<evidence type="ECO:0000256" key="7">
    <source>
        <dbReference type="ARBA" id="ARBA00023136"/>
    </source>
</evidence>
<dbReference type="PANTHER" id="PTHR30574:SF1">
    <property type="entry name" value="SULPHUR TRANSPORT DOMAIN-CONTAINING PROTEIN"/>
    <property type="match status" value="1"/>
</dbReference>
<proteinExistence type="predicted"/>
<evidence type="ECO:0008006" key="11">
    <source>
        <dbReference type="Google" id="ProtNLM"/>
    </source>
</evidence>
<sequence length="378" mass="38733">MAQTSTMLQQAISGAAFGAALTLSGVWVPSVVLGQLKLDDFRMLRMFLTASGTSILIFGLLSGRGLPKSSPRRPSPISGVLGSSGKYAGNIIGGLMQGLGMALAGACASTVLVQAGLGTYPGLYTISGAAAGGFLFIPINSWIQKRNAAMKTKTMGFDQKEKAADPPKLTIYEQIGVSRSTCILAMEAAQVVMIRGLALHKNGSTTTHATDKAFIDPIVGGLLVGLAQTIALSVRGSPLGVSNVFEEMGNILWAGVDAVTSLRGINHRQPRKKLSVTGLAFAGGMVLAAAGITRFVLPAFKDPSTIAALVDRGRPRSLAKSPTALRAMVGGVLIGLGSRISGGCTSGHGISGLGLLSTSSLVTTTCMFGGGIVFAQLL</sequence>
<keyword evidence="10" id="KW-1185">Reference proteome</keyword>
<evidence type="ECO:0000256" key="3">
    <source>
        <dbReference type="ARBA" id="ARBA00022475"/>
    </source>
</evidence>
<evidence type="ECO:0000313" key="9">
    <source>
        <dbReference type="EMBL" id="KAH7024642.1"/>
    </source>
</evidence>
<feature type="transmembrane region" description="Helical" evidence="8">
    <location>
        <begin position="87"/>
        <end position="117"/>
    </location>
</feature>
<keyword evidence="5 8" id="KW-0812">Transmembrane</keyword>
<comment type="subcellular location">
    <subcellularLocation>
        <location evidence="1">Cell inner membrane</location>
        <topology evidence="1">Multi-pass membrane protein</topology>
    </subcellularLocation>
</comment>
<evidence type="ECO:0000256" key="8">
    <source>
        <dbReference type="SAM" id="Phobius"/>
    </source>
</evidence>
<evidence type="ECO:0000256" key="6">
    <source>
        <dbReference type="ARBA" id="ARBA00022989"/>
    </source>
</evidence>
<feature type="transmembrane region" description="Helical" evidence="8">
    <location>
        <begin position="353"/>
        <end position="375"/>
    </location>
</feature>
<dbReference type="InterPro" id="IPR007272">
    <property type="entry name" value="Sulf_transp_TsuA/YedE"/>
</dbReference>
<dbReference type="OrthoDB" id="10254418at2759"/>
<feature type="transmembrane region" description="Helical" evidence="8">
    <location>
        <begin position="44"/>
        <end position="66"/>
    </location>
</feature>
<feature type="transmembrane region" description="Helical" evidence="8">
    <location>
        <begin position="276"/>
        <end position="297"/>
    </location>
</feature>
<dbReference type="AlphaFoldDB" id="A0A9P9BL77"/>
<evidence type="ECO:0000256" key="2">
    <source>
        <dbReference type="ARBA" id="ARBA00022448"/>
    </source>
</evidence>
<reference evidence="9" key="1">
    <citation type="journal article" date="2021" name="Nat. Commun.">
        <title>Genetic determinants of endophytism in the Arabidopsis root mycobiome.</title>
        <authorList>
            <person name="Mesny F."/>
            <person name="Miyauchi S."/>
            <person name="Thiergart T."/>
            <person name="Pickel B."/>
            <person name="Atanasova L."/>
            <person name="Karlsson M."/>
            <person name="Huettel B."/>
            <person name="Barry K.W."/>
            <person name="Haridas S."/>
            <person name="Chen C."/>
            <person name="Bauer D."/>
            <person name="Andreopoulos W."/>
            <person name="Pangilinan J."/>
            <person name="LaButti K."/>
            <person name="Riley R."/>
            <person name="Lipzen A."/>
            <person name="Clum A."/>
            <person name="Drula E."/>
            <person name="Henrissat B."/>
            <person name="Kohler A."/>
            <person name="Grigoriev I.V."/>
            <person name="Martin F.M."/>
            <person name="Hacquard S."/>
        </authorList>
    </citation>
    <scope>NUCLEOTIDE SEQUENCE</scope>
    <source>
        <strain evidence="9">MPI-CAGE-CH-0230</strain>
    </source>
</reference>
<feature type="transmembrane region" description="Helical" evidence="8">
    <location>
        <begin position="12"/>
        <end position="32"/>
    </location>
</feature>
<dbReference type="Proteomes" id="UP000756346">
    <property type="component" value="Unassembled WGS sequence"/>
</dbReference>
<dbReference type="RefSeq" id="XP_046008190.1">
    <property type="nucleotide sequence ID" value="XM_046162280.1"/>
</dbReference>
<keyword evidence="6 8" id="KW-1133">Transmembrane helix</keyword>
<organism evidence="9 10">
    <name type="scientific">Microdochium trichocladiopsis</name>
    <dbReference type="NCBI Taxonomy" id="1682393"/>
    <lineage>
        <taxon>Eukaryota</taxon>
        <taxon>Fungi</taxon>
        <taxon>Dikarya</taxon>
        <taxon>Ascomycota</taxon>
        <taxon>Pezizomycotina</taxon>
        <taxon>Sordariomycetes</taxon>
        <taxon>Xylariomycetidae</taxon>
        <taxon>Xylariales</taxon>
        <taxon>Microdochiaceae</taxon>
        <taxon>Microdochium</taxon>
    </lineage>
</organism>
<dbReference type="PANTHER" id="PTHR30574">
    <property type="entry name" value="INNER MEMBRANE PROTEIN YEDE"/>
    <property type="match status" value="1"/>
</dbReference>
<keyword evidence="4" id="KW-0997">Cell inner membrane</keyword>
<keyword evidence="7 8" id="KW-0472">Membrane</keyword>
<gene>
    <name evidence="9" type="ORF">B0I36DRAFT_424498</name>
</gene>
<dbReference type="GO" id="GO:0005886">
    <property type="term" value="C:plasma membrane"/>
    <property type="evidence" value="ECO:0007669"/>
    <property type="project" value="UniProtKB-SubCell"/>
</dbReference>
<comment type="caution">
    <text evidence="9">The sequence shown here is derived from an EMBL/GenBank/DDBJ whole genome shotgun (WGS) entry which is preliminary data.</text>
</comment>
<feature type="transmembrane region" description="Helical" evidence="8">
    <location>
        <begin position="123"/>
        <end position="143"/>
    </location>
</feature>
<evidence type="ECO:0000313" key="10">
    <source>
        <dbReference type="Proteomes" id="UP000756346"/>
    </source>
</evidence>
<keyword evidence="2" id="KW-0813">Transport</keyword>
<evidence type="ECO:0000256" key="4">
    <source>
        <dbReference type="ARBA" id="ARBA00022519"/>
    </source>
</evidence>
<dbReference type="Pfam" id="PF04143">
    <property type="entry name" value="Sulf_transp"/>
    <property type="match status" value="1"/>
</dbReference>
<name>A0A9P9BL77_9PEZI</name>
<keyword evidence="3" id="KW-1003">Cell membrane</keyword>
<protein>
    <recommendedName>
        <fullName evidence="11">Sulphur transport domain-containing protein</fullName>
    </recommendedName>
</protein>